<dbReference type="PANTHER" id="PTHR38465:SF1">
    <property type="entry name" value="HTH-TYPE TRANSCRIPTIONAL REGULATOR MJ1563-RELATED"/>
    <property type="match status" value="1"/>
</dbReference>
<sequence>MSESKDQELLNELQACEDLISDRVANNMETFGVSSTVGRLLGIIYMNRQAMTLDELAAKTGMSKTRMSQVMRQMISLNIAEKEFVKGSRKEYYNVESDYVQTFISLFTTSWKEVITRNMALERRLRDKLSAIEEDMEQHASAEILKKHQMMEKELDDWTNYYNWIDRLVDFFEAGEIFQYVPIHPYSKEAKKDDI</sequence>
<dbReference type="AlphaFoldDB" id="A0A060M0V2"/>
<keyword evidence="6" id="KW-1185">Reference proteome</keyword>
<reference evidence="5 6" key="1">
    <citation type="journal article" date="2014" name="Gene">
        <title>A comparative genomic analysis of the alkalitolerant soil bacterium Bacillus lehensis G1.</title>
        <authorList>
            <person name="Noor Y.M."/>
            <person name="Samsulrizal N.H."/>
            <person name="Jema'on N.A."/>
            <person name="Low K.O."/>
            <person name="Ramli A.N."/>
            <person name="Alias N.I."/>
            <person name="Damis S.I."/>
            <person name="Fuzi S.F."/>
            <person name="Isa M.N."/>
            <person name="Murad A.M."/>
            <person name="Raih M.F."/>
            <person name="Bakar F.D."/>
            <person name="Najimudin N."/>
            <person name="Mahadi N.M."/>
            <person name="Illias R.M."/>
        </authorList>
    </citation>
    <scope>NUCLEOTIDE SEQUENCE [LARGE SCALE GENOMIC DNA]</scope>
    <source>
        <strain evidence="5 6">G1</strain>
    </source>
</reference>
<dbReference type="eggNOG" id="COG1510">
    <property type="taxonomic scope" value="Bacteria"/>
</dbReference>
<gene>
    <name evidence="5" type="ORF">BleG1_1605</name>
</gene>
<name>A0A060M0V2_9BACI</name>
<keyword evidence="2 4" id="KW-0238">DNA-binding</keyword>
<dbReference type="STRING" id="1246626.BleG1_1605"/>
<dbReference type="HOGENOM" id="CLU_127505_0_0_9"/>
<evidence type="ECO:0000256" key="1">
    <source>
        <dbReference type="ARBA" id="ARBA00023015"/>
    </source>
</evidence>
<dbReference type="KEGG" id="ble:BleG1_1605"/>
<dbReference type="Gene3D" id="1.10.10.10">
    <property type="entry name" value="Winged helix-like DNA-binding domain superfamily/Winged helix DNA-binding domain"/>
    <property type="match status" value="1"/>
</dbReference>
<evidence type="ECO:0000256" key="4">
    <source>
        <dbReference type="PIRNR" id="PIRNR006707"/>
    </source>
</evidence>
<evidence type="ECO:0000313" key="5">
    <source>
        <dbReference type="EMBL" id="AIC94183.1"/>
    </source>
</evidence>
<dbReference type="EMBL" id="CP003923">
    <property type="protein sequence ID" value="AIC94183.1"/>
    <property type="molecule type" value="Genomic_DNA"/>
</dbReference>
<keyword evidence="3 4" id="KW-0804">Transcription</keyword>
<evidence type="ECO:0000256" key="3">
    <source>
        <dbReference type="ARBA" id="ARBA00023163"/>
    </source>
</evidence>
<dbReference type="InterPro" id="IPR036390">
    <property type="entry name" value="WH_DNA-bd_sf"/>
</dbReference>
<dbReference type="PATRIC" id="fig|1246626.3.peg.1593"/>
<dbReference type="GO" id="GO:0003677">
    <property type="term" value="F:DNA binding"/>
    <property type="evidence" value="ECO:0007669"/>
    <property type="project" value="UniProtKB-UniRule"/>
</dbReference>
<accession>A0A060M0V2</accession>
<dbReference type="SUPFAM" id="SSF46785">
    <property type="entry name" value="Winged helix' DNA-binding domain"/>
    <property type="match status" value="1"/>
</dbReference>
<proteinExistence type="inferred from homology"/>
<dbReference type="PIRSF" id="PIRSF006707">
    <property type="entry name" value="MJ1563"/>
    <property type="match status" value="1"/>
</dbReference>
<dbReference type="InterPro" id="IPR052362">
    <property type="entry name" value="HTH-GbsR_regulator"/>
</dbReference>
<protein>
    <recommendedName>
        <fullName evidence="4">HTH-type transcriptional regulator</fullName>
    </recommendedName>
</protein>
<dbReference type="OrthoDB" id="9800374at2"/>
<evidence type="ECO:0000256" key="2">
    <source>
        <dbReference type="ARBA" id="ARBA00023125"/>
    </source>
</evidence>
<dbReference type="PANTHER" id="PTHR38465">
    <property type="entry name" value="HTH-TYPE TRANSCRIPTIONAL REGULATOR MJ1563-RELATED"/>
    <property type="match status" value="1"/>
</dbReference>
<organism evidence="5 6">
    <name type="scientific">Shouchella lehensis G1</name>
    <dbReference type="NCBI Taxonomy" id="1246626"/>
    <lineage>
        <taxon>Bacteria</taxon>
        <taxon>Bacillati</taxon>
        <taxon>Bacillota</taxon>
        <taxon>Bacilli</taxon>
        <taxon>Bacillales</taxon>
        <taxon>Bacillaceae</taxon>
        <taxon>Shouchella</taxon>
    </lineage>
</organism>
<comment type="similarity">
    <text evidence="4">Belongs to the GbsR family.</text>
</comment>
<keyword evidence="1 4" id="KW-0805">Transcription regulation</keyword>
<dbReference type="InterPro" id="IPR026282">
    <property type="entry name" value="MJ1563"/>
</dbReference>
<dbReference type="Proteomes" id="UP000027142">
    <property type="component" value="Chromosome"/>
</dbReference>
<dbReference type="InterPro" id="IPR036388">
    <property type="entry name" value="WH-like_DNA-bd_sf"/>
</dbReference>
<evidence type="ECO:0000313" key="6">
    <source>
        <dbReference type="Proteomes" id="UP000027142"/>
    </source>
</evidence>